<dbReference type="InterPro" id="IPR018062">
    <property type="entry name" value="HTH_AraC-typ_CS"/>
</dbReference>
<dbReference type="OrthoDB" id="9814125at2"/>
<dbReference type="InterPro" id="IPR009057">
    <property type="entry name" value="Homeodomain-like_sf"/>
</dbReference>
<sequence length="257" mass="27347">MIDGRKRAISGAAMAFVPANTLMALDLGAGTFGSVMALPSTTEANLPTQSAYVRVSDVKLQSVLNGLWDNLVNEVERPTKHNLDQTLDAANEAALAAHAALLGVWLVRNKMPHDQTKPTAAAALLAGFTTQLANKFCTPDTVSDYAKALGVTATHLSRVCNSEFGVPASRLLQLTKLYEAQRLLADTGISIQEAAARVGFENAAYFTRVFQQQTGQNPTGFRAQTRAAPKPPRSAATGPALTVKFGRALLKSARQRG</sequence>
<dbReference type="InterPro" id="IPR018060">
    <property type="entry name" value="HTH_AraC"/>
</dbReference>
<reference evidence="7 8" key="1">
    <citation type="submission" date="2015-04" db="EMBL/GenBank/DDBJ databases">
        <authorList>
            <person name="Syromyatnikov M.Y."/>
            <person name="Popov V.N."/>
        </authorList>
    </citation>
    <scope>NUCLEOTIDE SEQUENCE [LARGE SCALE GENOMIC DNA]</scope>
    <source>
        <strain evidence="7 8">CECT 5292</strain>
    </source>
</reference>
<organism evidence="7 8">
    <name type="scientific">Nereida ignava</name>
    <dbReference type="NCBI Taxonomy" id="282199"/>
    <lineage>
        <taxon>Bacteria</taxon>
        <taxon>Pseudomonadati</taxon>
        <taxon>Pseudomonadota</taxon>
        <taxon>Alphaproteobacteria</taxon>
        <taxon>Rhodobacterales</taxon>
        <taxon>Roseobacteraceae</taxon>
        <taxon>Nereida</taxon>
    </lineage>
</organism>
<dbReference type="Gene3D" id="1.10.10.60">
    <property type="entry name" value="Homeodomain-like"/>
    <property type="match status" value="1"/>
</dbReference>
<dbReference type="Proteomes" id="UP000048949">
    <property type="component" value="Unassembled WGS sequence"/>
</dbReference>
<feature type="domain" description="HTH araC/xylS-type" evidence="6">
    <location>
        <begin position="122"/>
        <end position="224"/>
    </location>
</feature>
<keyword evidence="2" id="KW-0238">DNA-binding</keyword>
<gene>
    <name evidence="7" type="primary">rhaR</name>
    <name evidence="7" type="ORF">NIG5292_00345</name>
</gene>
<dbReference type="InterPro" id="IPR020449">
    <property type="entry name" value="Tscrpt_reg_AraC-type_HTH"/>
</dbReference>
<evidence type="ECO:0000256" key="3">
    <source>
        <dbReference type="ARBA" id="ARBA00023163"/>
    </source>
</evidence>
<name>A0A0U1NHX9_9RHOB</name>
<proteinExistence type="predicted"/>
<dbReference type="SMART" id="SM00342">
    <property type="entry name" value="HTH_ARAC"/>
    <property type="match status" value="1"/>
</dbReference>
<evidence type="ECO:0000313" key="8">
    <source>
        <dbReference type="Proteomes" id="UP000048949"/>
    </source>
</evidence>
<dbReference type="PANTHER" id="PTHR43280:SF32">
    <property type="entry name" value="TRANSCRIPTIONAL REGULATORY PROTEIN"/>
    <property type="match status" value="1"/>
</dbReference>
<evidence type="ECO:0000259" key="6">
    <source>
        <dbReference type="PROSITE" id="PS01124"/>
    </source>
</evidence>
<evidence type="ECO:0000256" key="4">
    <source>
        <dbReference type="SAM" id="MobiDB-lite"/>
    </source>
</evidence>
<feature type="signal peptide" evidence="5">
    <location>
        <begin position="1"/>
        <end position="24"/>
    </location>
</feature>
<dbReference type="SUPFAM" id="SSF46689">
    <property type="entry name" value="Homeodomain-like"/>
    <property type="match status" value="1"/>
</dbReference>
<dbReference type="PROSITE" id="PS00041">
    <property type="entry name" value="HTH_ARAC_FAMILY_1"/>
    <property type="match status" value="1"/>
</dbReference>
<dbReference type="EMBL" id="CVQV01000002">
    <property type="protein sequence ID" value="CRK74318.1"/>
    <property type="molecule type" value="Genomic_DNA"/>
</dbReference>
<dbReference type="Pfam" id="PF12833">
    <property type="entry name" value="HTH_18"/>
    <property type="match status" value="1"/>
</dbReference>
<feature type="chain" id="PRO_5006712058" evidence="5">
    <location>
        <begin position="25"/>
        <end position="257"/>
    </location>
</feature>
<keyword evidence="8" id="KW-1185">Reference proteome</keyword>
<protein>
    <submittedName>
        <fullName evidence="7">L-rhamnose operon transcriptional activator RhaR</fullName>
    </submittedName>
</protein>
<keyword evidence="1" id="KW-0805">Transcription regulation</keyword>
<dbReference type="AlphaFoldDB" id="A0A0U1NHX9"/>
<evidence type="ECO:0000256" key="5">
    <source>
        <dbReference type="SAM" id="SignalP"/>
    </source>
</evidence>
<evidence type="ECO:0000256" key="1">
    <source>
        <dbReference type="ARBA" id="ARBA00023015"/>
    </source>
</evidence>
<dbReference type="GO" id="GO:0003700">
    <property type="term" value="F:DNA-binding transcription factor activity"/>
    <property type="evidence" value="ECO:0007669"/>
    <property type="project" value="InterPro"/>
</dbReference>
<evidence type="ECO:0000256" key="2">
    <source>
        <dbReference type="ARBA" id="ARBA00023125"/>
    </source>
</evidence>
<keyword evidence="3" id="KW-0804">Transcription</keyword>
<dbReference type="PANTHER" id="PTHR43280">
    <property type="entry name" value="ARAC-FAMILY TRANSCRIPTIONAL REGULATOR"/>
    <property type="match status" value="1"/>
</dbReference>
<dbReference type="PROSITE" id="PS01124">
    <property type="entry name" value="HTH_ARAC_FAMILY_2"/>
    <property type="match status" value="1"/>
</dbReference>
<dbReference type="GO" id="GO:0043565">
    <property type="term" value="F:sequence-specific DNA binding"/>
    <property type="evidence" value="ECO:0007669"/>
    <property type="project" value="InterPro"/>
</dbReference>
<keyword evidence="5" id="KW-0732">Signal</keyword>
<dbReference type="PRINTS" id="PR00032">
    <property type="entry name" value="HTHARAC"/>
</dbReference>
<dbReference type="STRING" id="282199.GCA_001049735_00345"/>
<feature type="region of interest" description="Disordered" evidence="4">
    <location>
        <begin position="216"/>
        <end position="238"/>
    </location>
</feature>
<accession>A0A0U1NHX9</accession>
<evidence type="ECO:0000313" key="7">
    <source>
        <dbReference type="EMBL" id="CRK74318.1"/>
    </source>
</evidence>
<dbReference type="RefSeq" id="WP_048597610.1">
    <property type="nucleotide sequence ID" value="NZ_CBFHGK010000006.1"/>
</dbReference>